<evidence type="ECO:0000313" key="3">
    <source>
        <dbReference type="Proteomes" id="UP000062912"/>
    </source>
</evidence>
<comment type="caution">
    <text evidence="2">The sequence shown here is derived from an EMBL/GenBank/DDBJ whole genome shotgun (WGS) entry which is preliminary data.</text>
</comment>
<feature type="chain" id="PRO_5007290378" description="DUF1176 domain-containing protein" evidence="1">
    <location>
        <begin position="28"/>
        <end position="361"/>
    </location>
</feature>
<keyword evidence="1" id="KW-0732">Signal</keyword>
<evidence type="ECO:0000313" key="2">
    <source>
        <dbReference type="EMBL" id="KWF16680.1"/>
    </source>
</evidence>
<dbReference type="EMBL" id="LPJR01000096">
    <property type="protein sequence ID" value="KWF16680.1"/>
    <property type="molecule type" value="Genomic_DNA"/>
</dbReference>
<evidence type="ECO:0000256" key="1">
    <source>
        <dbReference type="SAM" id="SignalP"/>
    </source>
</evidence>
<evidence type="ECO:0008006" key="4">
    <source>
        <dbReference type="Google" id="ProtNLM"/>
    </source>
</evidence>
<accession>A0A132E528</accession>
<proteinExistence type="predicted"/>
<dbReference type="AlphaFoldDB" id="A0A132E528"/>
<dbReference type="RefSeq" id="WP_060247421.1">
    <property type="nucleotide sequence ID" value="NZ_LPJR01000096.1"/>
</dbReference>
<dbReference type="InterPro" id="IPR009560">
    <property type="entry name" value="DUF1176"/>
</dbReference>
<sequence>MKNRVIEMGATLIAVFAGAAIPLVATAVPPEEIGTPSYDTYKSWLVACDNGLTCEARGFSDEGEFRGDLRFIRAAGPRGPLEARLNVATDTSIDLGDLRVDGEPLRLDESSWSVDVDLVNNVATFSTTEPAAVAAFVSRLRNGRKLQVGSDARTYISLDGMVAALLRIDDRQGRIGGVTALIRKGSAPASRVTSAPPLPIVPTRKIAAQLSDQEEERLIERAQRSRDASRCEENASKYLDESAYALDGRQALVFLPCIQGAYQGSSDVFVVPRVGNGAPEPIKLSDPAGGVLDPSLVEPSFDPATGVLSTFAKGRGLADCGFRAEWIWDGRAFRISAASRQDSCGGFEPGDWPTLYRSRRR</sequence>
<dbReference type="Proteomes" id="UP000062912">
    <property type="component" value="Unassembled WGS sequence"/>
</dbReference>
<name>A0A132E528_9BURK</name>
<organism evidence="2 3">
    <name type="scientific">Burkholderia pseudomultivorans</name>
    <dbReference type="NCBI Taxonomy" id="1207504"/>
    <lineage>
        <taxon>Bacteria</taxon>
        <taxon>Pseudomonadati</taxon>
        <taxon>Pseudomonadota</taxon>
        <taxon>Betaproteobacteria</taxon>
        <taxon>Burkholderiales</taxon>
        <taxon>Burkholderiaceae</taxon>
        <taxon>Burkholderia</taxon>
        <taxon>Burkholderia cepacia complex</taxon>
    </lineage>
</organism>
<protein>
    <recommendedName>
        <fullName evidence="4">DUF1176 domain-containing protein</fullName>
    </recommendedName>
</protein>
<feature type="signal peptide" evidence="1">
    <location>
        <begin position="1"/>
        <end position="27"/>
    </location>
</feature>
<dbReference type="OrthoDB" id="6183301at2"/>
<reference evidence="2 3" key="1">
    <citation type="submission" date="2015-11" db="EMBL/GenBank/DDBJ databases">
        <title>Expanding the genomic diversity of Burkholderia species for the development of highly accurate diagnostics.</title>
        <authorList>
            <person name="Sahl J."/>
            <person name="Keim P."/>
            <person name="Wagner D."/>
        </authorList>
    </citation>
    <scope>NUCLEOTIDE SEQUENCE [LARGE SCALE GENOMIC DNA]</scope>
    <source>
        <strain evidence="2 3">MSMB368WGS</strain>
    </source>
</reference>
<dbReference type="Pfam" id="PF06674">
    <property type="entry name" value="DUF1176"/>
    <property type="match status" value="1"/>
</dbReference>
<gene>
    <name evidence="2" type="ORF">WT56_33525</name>
</gene>